<dbReference type="Proteomes" id="UP000887579">
    <property type="component" value="Unplaced"/>
</dbReference>
<reference evidence="2" key="1">
    <citation type="submission" date="2022-11" db="UniProtKB">
        <authorList>
            <consortium name="WormBaseParasite"/>
        </authorList>
    </citation>
    <scope>IDENTIFICATION</scope>
</reference>
<organism evidence="1 2">
    <name type="scientific">Panagrolaimus sp. ES5</name>
    <dbReference type="NCBI Taxonomy" id="591445"/>
    <lineage>
        <taxon>Eukaryota</taxon>
        <taxon>Metazoa</taxon>
        <taxon>Ecdysozoa</taxon>
        <taxon>Nematoda</taxon>
        <taxon>Chromadorea</taxon>
        <taxon>Rhabditida</taxon>
        <taxon>Tylenchina</taxon>
        <taxon>Panagrolaimomorpha</taxon>
        <taxon>Panagrolaimoidea</taxon>
        <taxon>Panagrolaimidae</taxon>
        <taxon>Panagrolaimus</taxon>
    </lineage>
</organism>
<accession>A0AC34FTX0</accession>
<proteinExistence type="predicted"/>
<dbReference type="WBParaSite" id="ES5_v2.g20204.t1">
    <property type="protein sequence ID" value="ES5_v2.g20204.t1"/>
    <property type="gene ID" value="ES5_v2.g20204"/>
</dbReference>
<name>A0AC34FTX0_9BILA</name>
<evidence type="ECO:0000313" key="1">
    <source>
        <dbReference type="Proteomes" id="UP000887579"/>
    </source>
</evidence>
<sequence>MNVDSNYWQRDEIQESKDLKSAKNNSTLSLHIATYENSVKDAGDSDEAEKEGFIKQLKTVNLLLSGTPSIIQNAFEFPRQQENASTKIPEIAQFKASQKLLNPNKAPKMALSSSNYAVKKKDKFGGEVIIDSKSFEESQQNLSLYQFPPTEVISLQEFEEYGRVRMKVLKKVEQVREKFRQGSTEYKEAFSKQITPLMPLATGKCFKNNIEAERRKDRISHCILRMAFCQSPEQTKWFIQQEVELFRSRFSTETQENILNFLRVNNFELEQVQLDEKRQYSKQLSAGNKIPEEQIDKTEFWKVEFSRAFELIRGRKVFLWKGMIYITFKELIAVIATRLRLVMSKAMAKEAMNMGRLNEEERLIPMLRRLTKIETNSGCPFRHCDPGMLPQRLQAMGLTNEEAQKVATISNQKRYDIACARFFEYQHQMEEGALGAVITHPNQYFDASRQIYDGKRSRSAKNSQEIHLTVKKKEQQKDQHPLKDEFEEDMEF</sequence>
<protein>
    <submittedName>
        <fullName evidence="2">Uncharacterized protein</fullName>
    </submittedName>
</protein>
<evidence type="ECO:0000313" key="2">
    <source>
        <dbReference type="WBParaSite" id="ES5_v2.g20204.t1"/>
    </source>
</evidence>